<evidence type="ECO:0000313" key="2">
    <source>
        <dbReference type="Proteomes" id="UP000315403"/>
    </source>
</evidence>
<proteinExistence type="predicted"/>
<sequence>MKKVSVCYGQDTAAYCNEIIDVDDSIANDPEQLKKFLIERALEIANNDDEEHPFEPEYDFMNLRIVDARVDGKTVLDDIQVEPNYQDSGLELNTAMNQLQPIESRASCFLSAAIRCGRTEEEAKKSVDELYDFFNTHA</sequence>
<name>A0A543Q296_ACITH</name>
<organism evidence="1 2">
    <name type="scientific">Acidithiobacillus thiooxidans ATCC 19377</name>
    <dbReference type="NCBI Taxonomy" id="637390"/>
    <lineage>
        <taxon>Bacteria</taxon>
        <taxon>Pseudomonadati</taxon>
        <taxon>Pseudomonadota</taxon>
        <taxon>Acidithiobacillia</taxon>
        <taxon>Acidithiobacillales</taxon>
        <taxon>Acidithiobacillaceae</taxon>
        <taxon>Acidithiobacillus</taxon>
    </lineage>
</organism>
<dbReference type="RefSeq" id="WP_142086256.1">
    <property type="nucleotide sequence ID" value="NZ_SZUV01000001.1"/>
</dbReference>
<protein>
    <submittedName>
        <fullName evidence="1">Uncharacterized protein</fullName>
    </submittedName>
</protein>
<reference evidence="1 2" key="1">
    <citation type="submission" date="2019-03" db="EMBL/GenBank/DDBJ databases">
        <title>New insights into Acidothiobacillus thiooxidans sulfur metabolism through coupled gene expression, solution geochemistry, microscopy and spectroscopy analyses.</title>
        <authorList>
            <person name="Camacho D."/>
            <person name="Frazao R."/>
            <person name="Fouillen A."/>
            <person name="Nanci A."/>
            <person name="Lang B.F."/>
            <person name="Apte S.C."/>
            <person name="Baron C."/>
            <person name="Warren L.A."/>
        </authorList>
    </citation>
    <scope>NUCLEOTIDE SEQUENCE [LARGE SCALE GENOMIC DNA]</scope>
    <source>
        <strain evidence="1 2">ATCC 19377</strain>
    </source>
</reference>
<accession>A0A543Q296</accession>
<dbReference type="AlphaFoldDB" id="A0A543Q296"/>
<evidence type="ECO:0000313" key="1">
    <source>
        <dbReference type="EMBL" id="TQN50457.1"/>
    </source>
</evidence>
<dbReference type="EMBL" id="SZUV01000001">
    <property type="protein sequence ID" value="TQN50457.1"/>
    <property type="molecule type" value="Genomic_DNA"/>
</dbReference>
<gene>
    <name evidence="1" type="ORF">DLNHIDIE_00310</name>
</gene>
<dbReference type="Proteomes" id="UP000315403">
    <property type="component" value="Unassembled WGS sequence"/>
</dbReference>
<comment type="caution">
    <text evidence="1">The sequence shown here is derived from an EMBL/GenBank/DDBJ whole genome shotgun (WGS) entry which is preliminary data.</text>
</comment>